<dbReference type="AlphaFoldDB" id="A0A142CST9"/>
<name>A0A142CST9_9EURY</name>
<organism evidence="1 2">
    <name type="scientific">Thermococcus peptonophilus</name>
    <dbReference type="NCBI Taxonomy" id="53952"/>
    <lineage>
        <taxon>Archaea</taxon>
        <taxon>Methanobacteriati</taxon>
        <taxon>Methanobacteriota</taxon>
        <taxon>Thermococci</taxon>
        <taxon>Thermococcales</taxon>
        <taxon>Thermococcaceae</taxon>
        <taxon>Thermococcus</taxon>
    </lineage>
</organism>
<reference evidence="2" key="1">
    <citation type="submission" date="2016-03" db="EMBL/GenBank/DDBJ databases">
        <authorList>
            <person name="Oger P.M."/>
        </authorList>
    </citation>
    <scope>NUCLEOTIDE SEQUENCE [LARGE SCALE GENOMIC DNA]</scope>
    <source>
        <strain evidence="2">OG-1</strain>
    </source>
</reference>
<dbReference type="GeneID" id="27139068"/>
<protein>
    <recommendedName>
        <fullName evidence="3">DsrE family protein</fullName>
    </recommendedName>
</protein>
<evidence type="ECO:0008006" key="3">
    <source>
        <dbReference type="Google" id="ProtNLM"/>
    </source>
</evidence>
<dbReference type="STRING" id="53952.A0127_00940"/>
<dbReference type="Gene3D" id="3.40.1260.10">
    <property type="entry name" value="DsrEFH-like"/>
    <property type="match status" value="1"/>
</dbReference>
<dbReference type="OrthoDB" id="41780at2157"/>
<dbReference type="RefSeq" id="WP_054841006.1">
    <property type="nucleotide sequence ID" value="NZ_CP014750.1"/>
</dbReference>
<proteinExistence type="predicted"/>
<gene>
    <name evidence="1" type="ORF">A0127_00940</name>
</gene>
<dbReference type="Proteomes" id="UP000073604">
    <property type="component" value="Chromosome"/>
</dbReference>
<keyword evidence="2" id="KW-1185">Reference proteome</keyword>
<dbReference type="KEGG" id="tpep:A0127_00940"/>
<dbReference type="EMBL" id="CP014750">
    <property type="protein sequence ID" value="AMQ17841.1"/>
    <property type="molecule type" value="Genomic_DNA"/>
</dbReference>
<evidence type="ECO:0000313" key="1">
    <source>
        <dbReference type="EMBL" id="AMQ17841.1"/>
    </source>
</evidence>
<sequence length="109" mass="12408">MVKALVIISSDDESALPGFMWAANAIKHGWVEDVEVILFGPIERAIANGDERFLPWIEKLRELGKLPIACKRIAEFEGFEVSLQRYVRTEYVGKIIAEHLEKGYVPMTF</sequence>
<accession>A0A142CST9</accession>
<evidence type="ECO:0000313" key="2">
    <source>
        <dbReference type="Proteomes" id="UP000073604"/>
    </source>
</evidence>
<dbReference type="InterPro" id="IPR027396">
    <property type="entry name" value="DsrEFH-like"/>
</dbReference>